<organism evidence="1">
    <name type="scientific">metagenome</name>
    <dbReference type="NCBI Taxonomy" id="256318"/>
    <lineage>
        <taxon>unclassified sequences</taxon>
        <taxon>metagenomes</taxon>
    </lineage>
</organism>
<reference evidence="1" key="1">
    <citation type="submission" date="2018-07" db="EMBL/GenBank/DDBJ databases">
        <authorList>
            <person name="Quirk P.G."/>
            <person name="Krulwich T.A."/>
        </authorList>
    </citation>
    <scope>NUCLEOTIDE SEQUENCE</scope>
</reference>
<dbReference type="EMBL" id="UIDG01000634">
    <property type="protein sequence ID" value="SUS08668.1"/>
    <property type="molecule type" value="Genomic_DNA"/>
</dbReference>
<name>A0A380TKI1_9ZZZZ</name>
<proteinExistence type="predicted"/>
<dbReference type="AlphaFoldDB" id="A0A380TKI1"/>
<evidence type="ECO:0000313" key="1">
    <source>
        <dbReference type="EMBL" id="SUS08668.1"/>
    </source>
</evidence>
<gene>
    <name evidence="1" type="ORF">DF3PB_80036</name>
</gene>
<accession>A0A380TKI1</accession>
<sequence length="104" mass="11043">MIEGVSIHVFAQLMGVSRPAVRRWLRLGYIALRPDGTIDAAAAEAALAAWGLPRHRFETGGAGGEYRVSLAEIMAAPFSAAAQAVIDEVAAIDVDALLWPADDR</sequence>
<protein>
    <submittedName>
        <fullName evidence="1">Uncharacterized protein</fullName>
    </submittedName>
</protein>